<proteinExistence type="predicted"/>
<dbReference type="EMBL" id="DS499594">
    <property type="protein sequence ID" value="EDP56409.1"/>
    <property type="molecule type" value="Genomic_DNA"/>
</dbReference>
<evidence type="ECO:0000256" key="1">
    <source>
        <dbReference type="SAM" id="MobiDB-lite"/>
    </source>
</evidence>
<evidence type="ECO:0000313" key="3">
    <source>
        <dbReference type="Proteomes" id="UP000001699"/>
    </source>
</evidence>
<dbReference type="Proteomes" id="UP000001699">
    <property type="component" value="Unassembled WGS sequence"/>
</dbReference>
<feature type="region of interest" description="Disordered" evidence="1">
    <location>
        <begin position="1"/>
        <end position="48"/>
    </location>
</feature>
<feature type="compositionally biased region" description="Polar residues" evidence="1">
    <location>
        <begin position="13"/>
        <end position="45"/>
    </location>
</feature>
<dbReference type="AlphaFoldDB" id="B0XQU5"/>
<dbReference type="HOGENOM" id="CLU_2793514_0_0_1"/>
<accession>B0XQU5</accession>
<protein>
    <submittedName>
        <fullName evidence="2">Uncharacterized protein</fullName>
    </submittedName>
</protein>
<gene>
    <name evidence="2" type="ORF">AFUB_011190</name>
</gene>
<dbReference type="VEuPathDB" id="FungiDB:AFUB_011190"/>
<evidence type="ECO:0000313" key="2">
    <source>
        <dbReference type="EMBL" id="EDP56409.1"/>
    </source>
</evidence>
<reference evidence="2 3" key="1">
    <citation type="journal article" date="2008" name="PLoS Genet.">
        <title>Genomic islands in the pathogenic filamentous fungus Aspergillus fumigatus.</title>
        <authorList>
            <person name="Fedorova N.D."/>
            <person name="Khaldi N."/>
            <person name="Joardar V.S."/>
            <person name="Maiti R."/>
            <person name="Amedeo P."/>
            <person name="Anderson M.J."/>
            <person name="Crabtree J."/>
            <person name="Silva J.C."/>
            <person name="Badger J.H."/>
            <person name="Albarraq A."/>
            <person name="Angiuoli S."/>
            <person name="Bussey H."/>
            <person name="Bowyer P."/>
            <person name="Cotty P.J."/>
            <person name="Dyer P.S."/>
            <person name="Egan A."/>
            <person name="Galens K."/>
            <person name="Fraser-Liggett C.M."/>
            <person name="Haas B.J."/>
            <person name="Inman J.M."/>
            <person name="Kent R."/>
            <person name="Lemieux S."/>
            <person name="Malavazi I."/>
            <person name="Orvis J."/>
            <person name="Roemer T."/>
            <person name="Ronning C.M."/>
            <person name="Sundaram J.P."/>
            <person name="Sutton G."/>
            <person name="Turner G."/>
            <person name="Venter J.C."/>
            <person name="White O.R."/>
            <person name="Whitty B.R."/>
            <person name="Youngman P."/>
            <person name="Wolfe K.H."/>
            <person name="Goldman G.H."/>
            <person name="Wortman J.R."/>
            <person name="Jiang B."/>
            <person name="Denning D.W."/>
            <person name="Nierman W.C."/>
        </authorList>
    </citation>
    <scope>NUCLEOTIDE SEQUENCE [LARGE SCALE GENOMIC DNA]</scope>
    <source>
        <strain evidence="3">CBS 144.89 / FGSC A1163 / CEA10</strain>
    </source>
</reference>
<keyword evidence="3" id="KW-1185">Reference proteome</keyword>
<sequence>MFSSYGRRPGVNSGPSITTSQPSRYITTYGPQRRQQTAAKSQQPAANLPSIPIHSSSFTIISFILPVD</sequence>
<organism evidence="2 3">
    <name type="scientific">Aspergillus fumigatus (strain CBS 144.89 / FGSC A1163 / CEA10)</name>
    <name type="common">Neosartorya fumigata</name>
    <dbReference type="NCBI Taxonomy" id="451804"/>
    <lineage>
        <taxon>Eukaryota</taxon>
        <taxon>Fungi</taxon>
        <taxon>Dikarya</taxon>
        <taxon>Ascomycota</taxon>
        <taxon>Pezizomycotina</taxon>
        <taxon>Eurotiomycetes</taxon>
        <taxon>Eurotiomycetidae</taxon>
        <taxon>Eurotiales</taxon>
        <taxon>Aspergillaceae</taxon>
        <taxon>Aspergillus</taxon>
        <taxon>Aspergillus subgen. Fumigati</taxon>
    </lineage>
</organism>
<name>B0XQU5_ASPFC</name>